<evidence type="ECO:0000313" key="3">
    <source>
        <dbReference type="Proteomes" id="UP000050564"/>
    </source>
</evidence>
<reference evidence="2 3" key="1">
    <citation type="submission" date="2015-09" db="EMBL/GenBank/DDBJ databases">
        <title>Genome announcement of multiple Pseudomonas syringae strains.</title>
        <authorList>
            <person name="Thakur S."/>
            <person name="Wang P.W."/>
            <person name="Gong Y."/>
            <person name="Weir B.S."/>
            <person name="Guttman D.S."/>
        </authorList>
    </citation>
    <scope>NUCLEOTIDE SEQUENCE [LARGE SCALE GENOMIC DNA]</scope>
    <source>
        <strain evidence="2 3">ICMP2823</strain>
    </source>
</reference>
<dbReference type="Proteomes" id="UP000050564">
    <property type="component" value="Unassembled WGS sequence"/>
</dbReference>
<feature type="transmembrane region" description="Helical" evidence="1">
    <location>
        <begin position="37"/>
        <end position="61"/>
    </location>
</feature>
<gene>
    <name evidence="2" type="ORF">ALO81_200170</name>
</gene>
<sequence>MPSIWRAASEPLTALGIPVSAYLPLFGWMYFPSWLTFYVAAGVIITFGILAKLGWTLSVCWNKFLGFLRGGVIYARPWWFRKRFRD</sequence>
<keyword evidence="1" id="KW-1133">Transmembrane helix</keyword>
<organism evidence="2 3">
    <name type="scientific">Pseudomonas cannabina</name>
    <dbReference type="NCBI Taxonomy" id="86840"/>
    <lineage>
        <taxon>Bacteria</taxon>
        <taxon>Pseudomonadati</taxon>
        <taxon>Pseudomonadota</taxon>
        <taxon>Gammaproteobacteria</taxon>
        <taxon>Pseudomonadales</taxon>
        <taxon>Pseudomonadaceae</taxon>
        <taxon>Pseudomonas</taxon>
    </lineage>
</organism>
<dbReference type="GO" id="GO:0004519">
    <property type="term" value="F:endonuclease activity"/>
    <property type="evidence" value="ECO:0007669"/>
    <property type="project" value="UniProtKB-KW"/>
</dbReference>
<dbReference type="InterPro" id="IPR047756">
    <property type="entry name" value="IcmT-like"/>
</dbReference>
<dbReference type="AlphaFoldDB" id="A0A0N8QTG7"/>
<comment type="caution">
    <text evidence="2">The sequence shown here is derived from an EMBL/GenBank/DDBJ whole genome shotgun (WGS) entry which is preliminary data.</text>
</comment>
<feature type="transmembrane region" description="Helical" evidence="1">
    <location>
        <begin position="12"/>
        <end position="31"/>
    </location>
</feature>
<name>A0A0N8QTG7_PSECA</name>
<accession>A0A0N8QTG7</accession>
<dbReference type="RefSeq" id="WP_055002165.1">
    <property type="nucleotide sequence ID" value="NZ_FNKU01000003.1"/>
</dbReference>
<dbReference type="EMBL" id="LJPX01000702">
    <property type="protein sequence ID" value="KPW61542.1"/>
    <property type="molecule type" value="Genomic_DNA"/>
</dbReference>
<keyword evidence="2" id="KW-0255">Endonuclease</keyword>
<dbReference type="NCBIfam" id="NF038220">
    <property type="entry name" value="IcmT_TraK"/>
    <property type="match status" value="1"/>
</dbReference>
<keyword evidence="2" id="KW-0378">Hydrolase</keyword>
<evidence type="ECO:0000313" key="2">
    <source>
        <dbReference type="EMBL" id="KPW61542.1"/>
    </source>
</evidence>
<keyword evidence="2" id="KW-0540">Nuclease</keyword>
<evidence type="ECO:0000256" key="1">
    <source>
        <dbReference type="SAM" id="Phobius"/>
    </source>
</evidence>
<keyword evidence="1" id="KW-0812">Transmembrane</keyword>
<proteinExistence type="predicted"/>
<keyword evidence="1" id="KW-0472">Membrane</keyword>
<protein>
    <submittedName>
        <fullName evidence="2">Endonuclease DDE</fullName>
    </submittedName>
</protein>
<dbReference type="PATRIC" id="fig|86840.3.peg.1874"/>